<dbReference type="STRING" id="645134.A0A0L0HQ46"/>
<protein>
    <submittedName>
        <fullName evidence="4">Uncharacterized protein</fullName>
    </submittedName>
</protein>
<feature type="repeat" description="ANK" evidence="3">
    <location>
        <begin position="109"/>
        <end position="141"/>
    </location>
</feature>
<keyword evidence="2 3" id="KW-0040">ANK repeat</keyword>
<dbReference type="InterPro" id="IPR002110">
    <property type="entry name" value="Ankyrin_rpt"/>
</dbReference>
<keyword evidence="1" id="KW-0677">Repeat</keyword>
<dbReference type="eggNOG" id="KOG0504">
    <property type="taxonomic scope" value="Eukaryota"/>
</dbReference>
<dbReference type="InterPro" id="IPR036770">
    <property type="entry name" value="Ankyrin_rpt-contain_sf"/>
</dbReference>
<dbReference type="PROSITE" id="PS50088">
    <property type="entry name" value="ANK_REPEAT"/>
    <property type="match status" value="2"/>
</dbReference>
<dbReference type="InParanoid" id="A0A0L0HQ46"/>
<evidence type="ECO:0000313" key="4">
    <source>
        <dbReference type="EMBL" id="KND02934.1"/>
    </source>
</evidence>
<dbReference type="PANTHER" id="PTHR24198">
    <property type="entry name" value="ANKYRIN REPEAT AND PROTEIN KINASE DOMAIN-CONTAINING PROTEIN"/>
    <property type="match status" value="1"/>
</dbReference>
<proteinExistence type="predicted"/>
<dbReference type="EMBL" id="KQ257452">
    <property type="protein sequence ID" value="KND02934.1"/>
    <property type="molecule type" value="Genomic_DNA"/>
</dbReference>
<evidence type="ECO:0000256" key="3">
    <source>
        <dbReference type="PROSITE-ProRule" id="PRU00023"/>
    </source>
</evidence>
<dbReference type="RefSeq" id="XP_016610973.1">
    <property type="nucleotide sequence ID" value="XM_016750319.1"/>
</dbReference>
<accession>A0A0L0HQ46</accession>
<dbReference type="GeneID" id="27685638"/>
<gene>
    <name evidence="4" type="ORF">SPPG_02014</name>
</gene>
<dbReference type="AlphaFoldDB" id="A0A0L0HQ46"/>
<feature type="repeat" description="ANK" evidence="3">
    <location>
        <begin position="142"/>
        <end position="174"/>
    </location>
</feature>
<dbReference type="OMA" id="KRNIWSW"/>
<evidence type="ECO:0000313" key="5">
    <source>
        <dbReference type="Proteomes" id="UP000053201"/>
    </source>
</evidence>
<dbReference type="PROSITE" id="PS50297">
    <property type="entry name" value="ANK_REP_REGION"/>
    <property type="match status" value="2"/>
</dbReference>
<organism evidence="4 5">
    <name type="scientific">Spizellomyces punctatus (strain DAOM BR117)</name>
    <dbReference type="NCBI Taxonomy" id="645134"/>
    <lineage>
        <taxon>Eukaryota</taxon>
        <taxon>Fungi</taxon>
        <taxon>Fungi incertae sedis</taxon>
        <taxon>Chytridiomycota</taxon>
        <taxon>Chytridiomycota incertae sedis</taxon>
        <taxon>Chytridiomycetes</taxon>
        <taxon>Spizellomycetales</taxon>
        <taxon>Spizellomycetaceae</taxon>
        <taxon>Spizellomyces</taxon>
    </lineage>
</organism>
<dbReference type="Pfam" id="PF13606">
    <property type="entry name" value="Ank_3"/>
    <property type="match status" value="1"/>
</dbReference>
<sequence>MPDEIYHHLLRAAVAEGNLFQVKRFITRKKLPLRCPDPLNGWPILFYAIRYGQNEIVSYLLDSGHDEKEISKDFANNTALIIAANYKNEEAFHDYLARYPHTINMSNDEGKTALILATERGLNGVVQSLLDKGADINSVDSTGSAPLHHAAAWGYFDTITLLMDNGAQYNVKNKRGWTPFDWAYSVEIRDHLQECATALAEKKPIPVRNIAKSPSGIPKSPSFTQQSNKLDLRTFF</sequence>
<name>A0A0L0HQ46_SPIPD</name>
<keyword evidence="5" id="KW-1185">Reference proteome</keyword>
<dbReference type="SUPFAM" id="SSF48403">
    <property type="entry name" value="Ankyrin repeat"/>
    <property type="match status" value="1"/>
</dbReference>
<dbReference type="Pfam" id="PF12796">
    <property type="entry name" value="Ank_2"/>
    <property type="match status" value="1"/>
</dbReference>
<reference evidence="4 5" key="1">
    <citation type="submission" date="2009-08" db="EMBL/GenBank/DDBJ databases">
        <title>The Genome Sequence of Spizellomyces punctatus strain DAOM BR117.</title>
        <authorList>
            <consortium name="The Broad Institute Genome Sequencing Platform"/>
            <person name="Russ C."/>
            <person name="Cuomo C."/>
            <person name="Shea T."/>
            <person name="Young S.K."/>
            <person name="Zeng Q."/>
            <person name="Koehrsen M."/>
            <person name="Haas B."/>
            <person name="Borodovsky M."/>
            <person name="Guigo R."/>
            <person name="Alvarado L."/>
            <person name="Berlin A."/>
            <person name="Bochicchio J."/>
            <person name="Borenstein D."/>
            <person name="Chapman S."/>
            <person name="Chen Z."/>
            <person name="Engels R."/>
            <person name="Freedman E."/>
            <person name="Gellesch M."/>
            <person name="Goldberg J."/>
            <person name="Griggs A."/>
            <person name="Gujja S."/>
            <person name="Heiman D."/>
            <person name="Hepburn T."/>
            <person name="Howarth C."/>
            <person name="Jen D."/>
            <person name="Larson L."/>
            <person name="Lewis B."/>
            <person name="Mehta T."/>
            <person name="Park D."/>
            <person name="Pearson M."/>
            <person name="Roberts A."/>
            <person name="Saif S."/>
            <person name="Shenoy N."/>
            <person name="Sisk P."/>
            <person name="Stolte C."/>
            <person name="Sykes S."/>
            <person name="Thomson T."/>
            <person name="Walk T."/>
            <person name="White J."/>
            <person name="Yandava C."/>
            <person name="Burger G."/>
            <person name="Gray M.W."/>
            <person name="Holland P.W.H."/>
            <person name="King N."/>
            <person name="Lang F.B.F."/>
            <person name="Roger A.J."/>
            <person name="Ruiz-Trillo I."/>
            <person name="Lander E."/>
            <person name="Nusbaum C."/>
        </authorList>
    </citation>
    <scope>NUCLEOTIDE SEQUENCE [LARGE SCALE GENOMIC DNA]</scope>
    <source>
        <strain evidence="4 5">DAOM BR117</strain>
    </source>
</reference>
<dbReference type="Proteomes" id="UP000053201">
    <property type="component" value="Unassembled WGS sequence"/>
</dbReference>
<dbReference type="OrthoDB" id="426293at2759"/>
<dbReference type="SMART" id="SM00248">
    <property type="entry name" value="ANK"/>
    <property type="match status" value="4"/>
</dbReference>
<dbReference type="Gene3D" id="1.25.40.20">
    <property type="entry name" value="Ankyrin repeat-containing domain"/>
    <property type="match status" value="1"/>
</dbReference>
<dbReference type="PANTHER" id="PTHR24198:SF165">
    <property type="entry name" value="ANKYRIN REPEAT-CONTAINING PROTEIN-RELATED"/>
    <property type="match status" value="1"/>
</dbReference>
<evidence type="ECO:0000256" key="2">
    <source>
        <dbReference type="ARBA" id="ARBA00023043"/>
    </source>
</evidence>
<dbReference type="VEuPathDB" id="FungiDB:SPPG_02014"/>
<evidence type="ECO:0000256" key="1">
    <source>
        <dbReference type="ARBA" id="ARBA00022737"/>
    </source>
</evidence>